<reference evidence="19" key="1">
    <citation type="submission" date="2018-08" db="EMBL/GenBank/DDBJ databases">
        <authorList>
            <person name="Cornetti L."/>
        </authorList>
    </citation>
    <scope>NUCLEOTIDE SEQUENCE</scope>
    <source>
        <strain evidence="17">IL-B-3</strain>
        <strain evidence="18">IL-KYN-4</strain>
        <strain evidence="19">IL-NS-13</strain>
    </source>
</reference>
<evidence type="ECO:0000256" key="16">
    <source>
        <dbReference type="SAM" id="MobiDB-lite"/>
    </source>
</evidence>
<evidence type="ECO:0000256" key="5">
    <source>
        <dbReference type="ARBA" id="ARBA00012515"/>
    </source>
</evidence>
<feature type="compositionally biased region" description="Basic and acidic residues" evidence="16">
    <location>
        <begin position="7"/>
        <end position="29"/>
    </location>
</feature>
<dbReference type="AlphaFoldDB" id="A0A4Y7N3P8"/>
<comment type="subcellular location">
    <subcellularLocation>
        <location evidence="2">Cytoplasmic granule</location>
    </subcellularLocation>
    <subcellularLocation>
        <location evidence="1">Nucleus</location>
    </subcellularLocation>
</comment>
<comment type="similarity">
    <text evidence="4">Belongs to the DeoC/FbaB aldolase family. DeoC type 2 subfamily.</text>
</comment>
<dbReference type="InterPro" id="IPR002915">
    <property type="entry name" value="DeoC/FbaB/LacD_aldolase"/>
</dbReference>
<dbReference type="PANTHER" id="PTHR10889">
    <property type="entry name" value="DEOXYRIBOSE-PHOSPHATE ALDOLASE"/>
    <property type="match status" value="1"/>
</dbReference>
<gene>
    <name evidence="19" type="primary">EOG090X08W6</name>
</gene>
<proteinExistence type="evidence at transcript level"/>
<evidence type="ECO:0000256" key="13">
    <source>
        <dbReference type="ARBA" id="ARBA00054733"/>
    </source>
</evidence>
<keyword evidence="8" id="KW-0539">Nucleus</keyword>
<comment type="subunit">
    <text evidence="14">Interacts with YBX1.</text>
</comment>
<comment type="pathway">
    <text evidence="3">Carbohydrate degradation; 2-deoxy-D-ribose 1-phosphate degradation; D-glyceraldehyde 3-phosphate and acetaldehyde from 2-deoxy-alpha-D-ribose 1-phosphate: step 2/2.</text>
</comment>
<dbReference type="EMBL" id="LR016603">
    <property type="protein sequence ID" value="SVE86222.1"/>
    <property type="molecule type" value="mRNA"/>
</dbReference>
<evidence type="ECO:0000256" key="1">
    <source>
        <dbReference type="ARBA" id="ARBA00004123"/>
    </source>
</evidence>
<keyword evidence="7" id="KW-0456">Lyase</keyword>
<dbReference type="GO" id="GO:0005634">
    <property type="term" value="C:nucleus"/>
    <property type="evidence" value="ECO:0007669"/>
    <property type="project" value="UniProtKB-SubCell"/>
</dbReference>
<feature type="region of interest" description="Disordered" evidence="16">
    <location>
        <begin position="1"/>
        <end position="127"/>
    </location>
</feature>
<comment type="catalytic activity">
    <reaction evidence="12">
        <text>2-deoxy-D-ribose 5-phosphate = D-glyceraldehyde 3-phosphate + acetaldehyde</text>
        <dbReference type="Rhea" id="RHEA:12821"/>
        <dbReference type="ChEBI" id="CHEBI:15343"/>
        <dbReference type="ChEBI" id="CHEBI:59776"/>
        <dbReference type="ChEBI" id="CHEBI:62877"/>
        <dbReference type="EC" id="4.1.2.4"/>
    </reaction>
</comment>
<dbReference type="GO" id="GO:0009264">
    <property type="term" value="P:deoxyribonucleotide catabolic process"/>
    <property type="evidence" value="ECO:0007669"/>
    <property type="project" value="InterPro"/>
</dbReference>
<evidence type="ECO:0000256" key="2">
    <source>
        <dbReference type="ARBA" id="ARBA00004463"/>
    </source>
</evidence>
<dbReference type="UniPathway" id="UPA00002">
    <property type="reaction ID" value="UER00468"/>
</dbReference>
<dbReference type="SUPFAM" id="SSF51569">
    <property type="entry name" value="Aldolase"/>
    <property type="match status" value="1"/>
</dbReference>
<evidence type="ECO:0000256" key="14">
    <source>
        <dbReference type="ARBA" id="ARBA00061866"/>
    </source>
</evidence>
<evidence type="ECO:0000256" key="7">
    <source>
        <dbReference type="ARBA" id="ARBA00023239"/>
    </source>
</evidence>
<evidence type="ECO:0000256" key="8">
    <source>
        <dbReference type="ARBA" id="ARBA00023242"/>
    </source>
</evidence>
<evidence type="ECO:0000256" key="15">
    <source>
        <dbReference type="ARBA" id="ARBA00068105"/>
    </source>
</evidence>
<dbReference type="FunFam" id="3.20.20.70:FF:000103">
    <property type="entry name" value="Putative deoxyribose-phosphate aldolase"/>
    <property type="match status" value="1"/>
</dbReference>
<dbReference type="EMBL" id="LR017231">
    <property type="protein sequence ID" value="SVE86850.1"/>
    <property type="molecule type" value="mRNA"/>
</dbReference>
<evidence type="ECO:0000256" key="4">
    <source>
        <dbReference type="ARBA" id="ARBA00009473"/>
    </source>
</evidence>
<dbReference type="SMART" id="SM01133">
    <property type="entry name" value="DeoC"/>
    <property type="match status" value="1"/>
</dbReference>
<accession>A0A4Y7N3P8</accession>
<dbReference type="Gene3D" id="3.20.20.70">
    <property type="entry name" value="Aldolase class I"/>
    <property type="match status" value="1"/>
</dbReference>
<keyword evidence="6" id="KW-0963">Cytoplasm</keyword>
<evidence type="ECO:0000256" key="9">
    <source>
        <dbReference type="ARBA" id="ARBA00023270"/>
    </source>
</evidence>
<dbReference type="CDD" id="cd00959">
    <property type="entry name" value="DeoC"/>
    <property type="match status" value="1"/>
</dbReference>
<evidence type="ECO:0000256" key="12">
    <source>
        <dbReference type="ARBA" id="ARBA00048791"/>
    </source>
</evidence>
<dbReference type="GO" id="GO:0005737">
    <property type="term" value="C:cytoplasm"/>
    <property type="evidence" value="ECO:0007669"/>
    <property type="project" value="InterPro"/>
</dbReference>
<organism evidence="19">
    <name type="scientific">Daphnia similis</name>
    <dbReference type="NCBI Taxonomy" id="35528"/>
    <lineage>
        <taxon>Eukaryota</taxon>
        <taxon>Metazoa</taxon>
        <taxon>Ecdysozoa</taxon>
        <taxon>Arthropoda</taxon>
        <taxon>Crustacea</taxon>
        <taxon>Branchiopoda</taxon>
        <taxon>Diplostraca</taxon>
        <taxon>Cladocera</taxon>
        <taxon>Anomopoda</taxon>
        <taxon>Daphniidae</taxon>
        <taxon>Daphnia</taxon>
        <taxon>Daphnia similis group</taxon>
    </lineage>
</organism>
<evidence type="ECO:0000313" key="19">
    <source>
        <dbReference type="EMBL" id="SVE87476.1"/>
    </source>
</evidence>
<feature type="compositionally biased region" description="Basic and acidic residues" evidence="16">
    <location>
        <begin position="110"/>
        <end position="119"/>
    </location>
</feature>
<dbReference type="GO" id="GO:0004139">
    <property type="term" value="F:deoxyribose-phosphate aldolase activity"/>
    <property type="evidence" value="ECO:0007669"/>
    <property type="project" value="UniProtKB-EC"/>
</dbReference>
<evidence type="ECO:0000313" key="18">
    <source>
        <dbReference type="EMBL" id="SVE86850.1"/>
    </source>
</evidence>
<dbReference type="EC" id="4.1.2.4" evidence="5"/>
<feature type="compositionally biased region" description="Basic and acidic residues" evidence="16">
    <location>
        <begin position="37"/>
        <end position="90"/>
    </location>
</feature>
<dbReference type="GO" id="GO:0046386">
    <property type="term" value="P:deoxyribose phosphate catabolic process"/>
    <property type="evidence" value="ECO:0007669"/>
    <property type="project" value="UniProtKB-UniPathway"/>
</dbReference>
<evidence type="ECO:0000256" key="6">
    <source>
        <dbReference type="ARBA" id="ARBA00022490"/>
    </source>
</evidence>
<dbReference type="PANTHER" id="PTHR10889:SF3">
    <property type="entry name" value="DEOXYRIBOSE-PHOSPHATE ALDOLASE"/>
    <property type="match status" value="1"/>
</dbReference>
<evidence type="ECO:0000256" key="11">
    <source>
        <dbReference type="ARBA" id="ARBA00032755"/>
    </source>
</evidence>
<keyword evidence="9" id="KW-0704">Schiff base</keyword>
<feature type="compositionally biased region" description="Low complexity" evidence="16">
    <location>
        <begin position="91"/>
        <end position="104"/>
    </location>
</feature>
<dbReference type="GO" id="GO:0016052">
    <property type="term" value="P:carbohydrate catabolic process"/>
    <property type="evidence" value="ECO:0007669"/>
    <property type="project" value="TreeGrafter"/>
</dbReference>
<dbReference type="Pfam" id="PF01791">
    <property type="entry name" value="DeoC"/>
    <property type="match status" value="1"/>
</dbReference>
<evidence type="ECO:0000313" key="17">
    <source>
        <dbReference type="EMBL" id="SVE86222.1"/>
    </source>
</evidence>
<dbReference type="EMBL" id="LR017857">
    <property type="protein sequence ID" value="SVE87476.1"/>
    <property type="molecule type" value="mRNA"/>
</dbReference>
<protein>
    <recommendedName>
        <fullName evidence="15">Deoxyribose-phosphate aldolase</fullName>
        <ecNumber evidence="5">4.1.2.4</ecNumber>
    </recommendedName>
    <alternativeName>
        <fullName evidence="11">2-deoxy-D-ribose 5-phosphate aldolase</fullName>
    </alternativeName>
    <alternativeName>
        <fullName evidence="10">Phosphodeoxyriboaldolase</fullName>
    </alternativeName>
</protein>
<dbReference type="InterPro" id="IPR013785">
    <property type="entry name" value="Aldolase_TIM"/>
</dbReference>
<dbReference type="NCBIfam" id="TIGR00126">
    <property type="entry name" value="deoC"/>
    <property type="match status" value="1"/>
</dbReference>
<dbReference type="InterPro" id="IPR011343">
    <property type="entry name" value="DeoC"/>
</dbReference>
<sequence length="445" mass="49359">MNSNNVKQKDDKKLNTTKEDKETTDEKVPRLRKSSLKVKENEKNVNPNREDKTRERIAKEKKDAKQTEEKRRTEEKKERGKISKAVRETNPKTTPNNQNKSTSSILPKKMSSEETESKSQMRKPTKNISSKVGTFSKDLGWVNRSCVNDQAVKNRVQDLLSSRLIHADQQVEWLARSIQCIDLTTLAGDDCPSNVARLCSKAAHPLSDDLTKALQIKHGLLTTGAVCVYPARVADACLGLERLGANIPVASVATGFPTGQTSLKIRLEEIEFAVANGAKEIDIVINRELALSQNWGELYNELVEMRKACGESHMKSILAVGELCNLTNIYKASLVAMMAGSDFIKTSTGKETVNATLPIGLVMCRAIRAYNRKTGFKVGFKPAGGIRTSKDVLQWMTLMKEELGDDYLTPDLFRIGASALLNDIERNLANHATGGYFLAEKMPMA</sequence>
<evidence type="ECO:0000256" key="10">
    <source>
        <dbReference type="ARBA" id="ARBA00031814"/>
    </source>
</evidence>
<evidence type="ECO:0000256" key="3">
    <source>
        <dbReference type="ARBA" id="ARBA00004816"/>
    </source>
</evidence>
<comment type="function">
    <text evidence="13">Catalyzes a reversible aldol reaction between acetaldehyde and D-glyceraldehyde 3-phosphate to generate 2-deoxy-D-ribose 5-phosphate. Participates in stress granule (SG) assembly. May allow ATP production from extracellular deoxyinosine in conditions of energy deprivation.</text>
</comment>
<name>A0A4Y7N3P8_9CRUS</name>